<proteinExistence type="predicted"/>
<feature type="transmembrane region" description="Helical" evidence="1">
    <location>
        <begin position="150"/>
        <end position="175"/>
    </location>
</feature>
<feature type="transmembrane region" description="Helical" evidence="1">
    <location>
        <begin position="119"/>
        <end position="138"/>
    </location>
</feature>
<dbReference type="PANTHER" id="PTHR39299:SF1">
    <property type="entry name" value="TRANSMEMBRANE PROTEIN"/>
    <property type="match status" value="1"/>
</dbReference>
<dbReference type="Pfam" id="PF25044">
    <property type="entry name" value="DUF7789"/>
    <property type="match status" value="1"/>
</dbReference>
<feature type="transmembrane region" description="Helical" evidence="1">
    <location>
        <begin position="232"/>
        <end position="255"/>
    </location>
</feature>
<protein>
    <recommendedName>
        <fullName evidence="2">DUF7789 domain-containing protein</fullName>
    </recommendedName>
</protein>
<feature type="domain" description="DUF7789" evidence="2">
    <location>
        <begin position="46"/>
        <end position="162"/>
    </location>
</feature>
<feature type="transmembrane region" description="Helical" evidence="1">
    <location>
        <begin position="90"/>
        <end position="107"/>
    </location>
</feature>
<sequence>MEGLGGSYLYPNDSRQQQPEWGRDRPITFEDLGIPRFQATRSTVLGNIRTCQSLQFLEWILLIGGLLSTFLTIGLAIYRLFFLSPGASDYVFAMLLIFHSAFCIIYILDGVFREQAFEIVAFVASCVILIVYVVINFVKDSTSTSDIFKLVRLVFTLVFGTSMGGVGLVLGYSYWQSQNLIFRTVGADSTIQTMCRSLFTAITLILFDTQIVGSVVIMALHHGITQLQLEEVLTLSMGFPMLTAWGVIAYLATALNHGSSLIAECRYAASAGSIIVHILLIVLMVKCYRNFGLGLKEKVYPSQSDRNTTQTSGLVQ</sequence>
<evidence type="ECO:0000313" key="4">
    <source>
        <dbReference type="Proteomes" id="UP001445076"/>
    </source>
</evidence>
<dbReference type="EMBL" id="JARKIK010000029">
    <property type="protein sequence ID" value="KAK8742159.1"/>
    <property type="molecule type" value="Genomic_DNA"/>
</dbReference>
<keyword evidence="1" id="KW-0472">Membrane</keyword>
<evidence type="ECO:0000259" key="2">
    <source>
        <dbReference type="Pfam" id="PF25044"/>
    </source>
</evidence>
<name>A0AAW0XR26_CHEQU</name>
<dbReference type="PANTHER" id="PTHR39299">
    <property type="entry name" value="TRANSMEMBRANE PROTEIN"/>
    <property type="match status" value="1"/>
</dbReference>
<keyword evidence="4" id="KW-1185">Reference proteome</keyword>
<dbReference type="Proteomes" id="UP001445076">
    <property type="component" value="Unassembled WGS sequence"/>
</dbReference>
<gene>
    <name evidence="3" type="ORF">OTU49_002147</name>
</gene>
<dbReference type="InterPro" id="IPR056691">
    <property type="entry name" value="DUF7789"/>
</dbReference>
<evidence type="ECO:0000256" key="1">
    <source>
        <dbReference type="SAM" id="Phobius"/>
    </source>
</evidence>
<comment type="caution">
    <text evidence="3">The sequence shown here is derived from an EMBL/GenBank/DDBJ whole genome shotgun (WGS) entry which is preliminary data.</text>
</comment>
<organism evidence="3 4">
    <name type="scientific">Cherax quadricarinatus</name>
    <name type="common">Australian red claw crayfish</name>
    <dbReference type="NCBI Taxonomy" id="27406"/>
    <lineage>
        <taxon>Eukaryota</taxon>
        <taxon>Metazoa</taxon>
        <taxon>Ecdysozoa</taxon>
        <taxon>Arthropoda</taxon>
        <taxon>Crustacea</taxon>
        <taxon>Multicrustacea</taxon>
        <taxon>Malacostraca</taxon>
        <taxon>Eumalacostraca</taxon>
        <taxon>Eucarida</taxon>
        <taxon>Decapoda</taxon>
        <taxon>Pleocyemata</taxon>
        <taxon>Astacidea</taxon>
        <taxon>Parastacoidea</taxon>
        <taxon>Parastacidae</taxon>
        <taxon>Cherax</taxon>
    </lineage>
</organism>
<feature type="transmembrane region" description="Helical" evidence="1">
    <location>
        <begin position="267"/>
        <end position="288"/>
    </location>
</feature>
<dbReference type="AlphaFoldDB" id="A0AAW0XR26"/>
<reference evidence="3 4" key="1">
    <citation type="journal article" date="2024" name="BMC Genomics">
        <title>Genome assembly of redclaw crayfish (Cherax quadricarinatus) provides insights into its immune adaptation and hypoxia tolerance.</title>
        <authorList>
            <person name="Liu Z."/>
            <person name="Zheng J."/>
            <person name="Li H."/>
            <person name="Fang K."/>
            <person name="Wang S."/>
            <person name="He J."/>
            <person name="Zhou D."/>
            <person name="Weng S."/>
            <person name="Chi M."/>
            <person name="Gu Z."/>
            <person name="He J."/>
            <person name="Li F."/>
            <person name="Wang M."/>
        </authorList>
    </citation>
    <scope>NUCLEOTIDE SEQUENCE [LARGE SCALE GENOMIC DNA]</scope>
    <source>
        <strain evidence="3">ZL_2023a</strain>
    </source>
</reference>
<feature type="transmembrane region" description="Helical" evidence="1">
    <location>
        <begin position="198"/>
        <end position="220"/>
    </location>
</feature>
<keyword evidence="1" id="KW-0812">Transmembrane</keyword>
<evidence type="ECO:0000313" key="3">
    <source>
        <dbReference type="EMBL" id="KAK8742159.1"/>
    </source>
</evidence>
<feature type="transmembrane region" description="Helical" evidence="1">
    <location>
        <begin position="59"/>
        <end position="78"/>
    </location>
</feature>
<keyword evidence="1" id="KW-1133">Transmembrane helix</keyword>
<accession>A0AAW0XR26</accession>